<dbReference type="Gene3D" id="3.40.630.30">
    <property type="match status" value="1"/>
</dbReference>
<dbReference type="Pfam" id="PF00583">
    <property type="entry name" value="Acetyltransf_1"/>
    <property type="match status" value="1"/>
</dbReference>
<reference evidence="3 4" key="1">
    <citation type="submission" date="2020-04" db="EMBL/GenBank/DDBJ databases">
        <title>CFH 90308 Microbacterium sp.</title>
        <authorList>
            <person name="Nie G."/>
            <person name="Ming H."/>
            <person name="Xia T."/>
        </authorList>
    </citation>
    <scope>NUCLEOTIDE SEQUENCE [LARGE SCALE GENOMIC DNA]</scope>
    <source>
        <strain evidence="3 4">CFH 90308</strain>
    </source>
</reference>
<dbReference type="Proteomes" id="UP001429745">
    <property type="component" value="Unassembled WGS sequence"/>
</dbReference>
<organism evidence="3 4">
    <name type="scientific">Microbacterium salsuginis</name>
    <dbReference type="NCBI Taxonomy" id="2722803"/>
    <lineage>
        <taxon>Bacteria</taxon>
        <taxon>Bacillati</taxon>
        <taxon>Actinomycetota</taxon>
        <taxon>Actinomycetes</taxon>
        <taxon>Micrococcales</taxon>
        <taxon>Microbacteriaceae</taxon>
        <taxon>Microbacterium</taxon>
    </lineage>
</organism>
<gene>
    <name evidence="3" type="ORF">HF576_10080</name>
</gene>
<comment type="caution">
    <text evidence="3">The sequence shown here is derived from an EMBL/GenBank/DDBJ whole genome shotgun (WGS) entry which is preliminary data.</text>
</comment>
<dbReference type="EMBL" id="JABACI010000002">
    <property type="protein sequence ID" value="NLP84200.1"/>
    <property type="molecule type" value="Genomic_DNA"/>
</dbReference>
<feature type="transmembrane region" description="Helical" evidence="1">
    <location>
        <begin position="92"/>
        <end position="109"/>
    </location>
</feature>
<dbReference type="InterPro" id="IPR016181">
    <property type="entry name" value="Acyl_CoA_acyltransferase"/>
</dbReference>
<dbReference type="CDD" id="cd04301">
    <property type="entry name" value="NAT_SF"/>
    <property type="match status" value="1"/>
</dbReference>
<sequence>MTEAAVRVERGDRLGESYRRRITEVYVRSFADDFVAFSRDTGKLADAFEHMMLLERFYVALVDDDPAGLASLTEGDEMLFAPRWREIRRHLGLVRGLLCLIVIRSWFMGTSKEARPGRAEIGFVATEPAHQGRGVATALLSFLLAQPGYDEFVLEDIKDTNAPALAVYRKFGFEIYKRRKVRFAQRAGFTELVSMRLGSESLGNTTTAPSPRL</sequence>
<keyword evidence="1" id="KW-0472">Membrane</keyword>
<evidence type="ECO:0000259" key="2">
    <source>
        <dbReference type="PROSITE" id="PS51186"/>
    </source>
</evidence>
<dbReference type="InterPro" id="IPR000182">
    <property type="entry name" value="GNAT_dom"/>
</dbReference>
<name>A0ABX1KC42_9MICO</name>
<evidence type="ECO:0000313" key="4">
    <source>
        <dbReference type="Proteomes" id="UP001429745"/>
    </source>
</evidence>
<keyword evidence="1" id="KW-1133">Transmembrane helix</keyword>
<keyword evidence="1" id="KW-0812">Transmembrane</keyword>
<evidence type="ECO:0000256" key="1">
    <source>
        <dbReference type="SAM" id="Phobius"/>
    </source>
</evidence>
<dbReference type="RefSeq" id="WP_168912656.1">
    <property type="nucleotide sequence ID" value="NZ_JABACI010000002.1"/>
</dbReference>
<accession>A0ABX1KC42</accession>
<proteinExistence type="predicted"/>
<keyword evidence="4" id="KW-1185">Reference proteome</keyword>
<evidence type="ECO:0000313" key="3">
    <source>
        <dbReference type="EMBL" id="NLP84200.1"/>
    </source>
</evidence>
<dbReference type="PROSITE" id="PS51186">
    <property type="entry name" value="GNAT"/>
    <property type="match status" value="1"/>
</dbReference>
<feature type="domain" description="N-acetyltransferase" evidence="2">
    <location>
        <begin position="9"/>
        <end position="196"/>
    </location>
</feature>
<dbReference type="SUPFAM" id="SSF55729">
    <property type="entry name" value="Acyl-CoA N-acyltransferases (Nat)"/>
    <property type="match status" value="1"/>
</dbReference>
<protein>
    <submittedName>
        <fullName evidence="3">GNAT family N-acetyltransferase</fullName>
    </submittedName>
</protein>